<gene>
    <name evidence="1" type="ORF">NHP190020_13840</name>
    <name evidence="2" type="ORF">SNTW_13250</name>
</gene>
<dbReference type="EMBL" id="AP023036">
    <property type="protein sequence ID" value="BCD46345.1"/>
    <property type="molecule type" value="Genomic_DNA"/>
</dbReference>
<organism evidence="2 3">
    <name type="scientific">Helicobacter suis</name>
    <dbReference type="NCBI Taxonomy" id="104628"/>
    <lineage>
        <taxon>Bacteria</taxon>
        <taxon>Pseudomonadati</taxon>
        <taxon>Campylobacterota</taxon>
        <taxon>Epsilonproteobacteria</taxon>
        <taxon>Campylobacterales</taxon>
        <taxon>Helicobacteraceae</taxon>
        <taxon>Helicobacter</taxon>
    </lineage>
</organism>
<dbReference type="GeneID" id="56929069"/>
<evidence type="ECO:0000313" key="1">
    <source>
        <dbReference type="EMBL" id="BCD46345.1"/>
    </source>
</evidence>
<evidence type="ECO:0000313" key="3">
    <source>
        <dbReference type="Proteomes" id="UP000317935"/>
    </source>
</evidence>
<name>A0A6J4D1L6_9HELI</name>
<proteinExistence type="predicted"/>
<evidence type="ECO:0000313" key="4">
    <source>
        <dbReference type="Proteomes" id="UP000509742"/>
    </source>
</evidence>
<reference evidence="1 4" key="2">
    <citation type="submission" date="2020-04" db="EMBL/GenBank/DDBJ databases">
        <title>Genomic analysis of gastric non-Helicobacter pylori Helicobacters isolated in Japan.</title>
        <authorList>
            <person name="Suzuki M."/>
            <person name="Rimbara E."/>
        </authorList>
    </citation>
    <scope>NUCLEOTIDE SEQUENCE [LARGE SCALE GENOMIC DNA]</scope>
    <source>
        <strain evidence="1 4">NHP19-0020</strain>
    </source>
</reference>
<dbReference type="EMBL" id="AP019774">
    <property type="protein sequence ID" value="BCD70680.1"/>
    <property type="molecule type" value="Genomic_DNA"/>
</dbReference>
<dbReference type="Proteomes" id="UP000317935">
    <property type="component" value="Chromosome"/>
</dbReference>
<reference evidence="2 3" key="1">
    <citation type="submission" date="2019-06" db="EMBL/GenBank/DDBJ databases">
        <title>Complete genome sequence of Helicobacter suis SNTW101c.</title>
        <authorList>
            <person name="Rimbara E."/>
            <person name="Suzuki M."/>
            <person name="Matsui H."/>
            <person name="Nakamura M."/>
            <person name="Mori S."/>
            <person name="Shibayama K."/>
        </authorList>
    </citation>
    <scope>NUCLEOTIDE SEQUENCE [LARGE SCALE GENOMIC DNA]</scope>
    <source>
        <strain evidence="2 3">SNTW101c</strain>
    </source>
</reference>
<dbReference type="AlphaFoldDB" id="A0A6J4D1L6"/>
<protein>
    <submittedName>
        <fullName evidence="2">Uncharacterized protein</fullName>
    </submittedName>
</protein>
<evidence type="ECO:0000313" key="2">
    <source>
        <dbReference type="EMBL" id="BCD70680.1"/>
    </source>
</evidence>
<dbReference type="OrthoDB" id="5322110at2"/>
<dbReference type="Proteomes" id="UP000509742">
    <property type="component" value="Chromosome"/>
</dbReference>
<keyword evidence="4" id="KW-1185">Reference proteome</keyword>
<accession>A0A6J4D1L6</accession>
<dbReference type="RefSeq" id="WP_034375467.1">
    <property type="nucleotide sequence ID" value="NZ_AP019774.1"/>
</dbReference>
<sequence length="221" mass="25761">MNLKNFLIILILCLPLLARNHYWNWNEDMYELYESPEQATLDSFLKSYFYKPLKRLKKATGKVHVLSLQRVEDLRKICKTHDLQYDAKHDRCVTHSGKIAKGVCFPHPKNTKDMEKYFLNSKEYPSDPEADQYGLSFDDIDCSYKGKVQIFGHTWDFISSGGKTKLIRDISPSEKRWSLEENAFQAYKQGLLGIDYKPNKAGKYLVCRAFSCHPRALPEVH</sequence>